<dbReference type="Proteomes" id="UP001190926">
    <property type="component" value="Unassembled WGS sequence"/>
</dbReference>
<organism evidence="4 5">
    <name type="scientific">Perilla frutescens var. hirtella</name>
    <name type="common">Perilla citriodora</name>
    <name type="synonym">Perilla setoyensis</name>
    <dbReference type="NCBI Taxonomy" id="608512"/>
    <lineage>
        <taxon>Eukaryota</taxon>
        <taxon>Viridiplantae</taxon>
        <taxon>Streptophyta</taxon>
        <taxon>Embryophyta</taxon>
        <taxon>Tracheophyta</taxon>
        <taxon>Spermatophyta</taxon>
        <taxon>Magnoliopsida</taxon>
        <taxon>eudicotyledons</taxon>
        <taxon>Gunneridae</taxon>
        <taxon>Pentapetalae</taxon>
        <taxon>asterids</taxon>
        <taxon>lamiids</taxon>
        <taxon>Lamiales</taxon>
        <taxon>Lamiaceae</taxon>
        <taxon>Nepetoideae</taxon>
        <taxon>Elsholtzieae</taxon>
        <taxon>Perilla</taxon>
    </lineage>
</organism>
<dbReference type="GO" id="GO:0051287">
    <property type="term" value="F:NAD binding"/>
    <property type="evidence" value="ECO:0007669"/>
    <property type="project" value="TreeGrafter"/>
</dbReference>
<dbReference type="GO" id="GO:0047631">
    <property type="term" value="F:ADP-ribose diphosphatase activity"/>
    <property type="evidence" value="ECO:0007669"/>
    <property type="project" value="TreeGrafter"/>
</dbReference>
<protein>
    <submittedName>
        <fullName evidence="4">Nudix hydrolase-like protein 2</fullName>
    </submittedName>
</protein>
<dbReference type="AlphaFoldDB" id="A0AAD4P248"/>
<dbReference type="Pfam" id="PF18290">
    <property type="entry name" value="Nudix_hydro"/>
    <property type="match status" value="1"/>
</dbReference>
<name>A0AAD4P248_PERFH</name>
<dbReference type="GO" id="GO:0035529">
    <property type="term" value="F:NADH pyrophosphatase activity"/>
    <property type="evidence" value="ECO:0007669"/>
    <property type="project" value="TreeGrafter"/>
</dbReference>
<evidence type="ECO:0000256" key="1">
    <source>
        <dbReference type="ARBA" id="ARBA00005582"/>
    </source>
</evidence>
<dbReference type="Gene3D" id="3.40.630.30">
    <property type="match status" value="1"/>
</dbReference>
<evidence type="ECO:0000313" key="4">
    <source>
        <dbReference type="EMBL" id="KAH6823376.1"/>
    </source>
</evidence>
<keyword evidence="5" id="KW-1185">Reference proteome</keyword>
<keyword evidence="2" id="KW-0378">Hydrolase</keyword>
<feature type="domain" description="Pre-nudix hydrolase" evidence="3">
    <location>
        <begin position="4"/>
        <end position="46"/>
    </location>
</feature>
<accession>A0AAD4P248</accession>
<evidence type="ECO:0000259" key="3">
    <source>
        <dbReference type="Pfam" id="PF18290"/>
    </source>
</evidence>
<sequence>MILAQEKRGVWIKLFIELVSLIKAAVKEGFYFHQAEPKYLMLVLWLPTMPNTLPANASYRDRVGAFALNEKNEVRSHVLLFGFG</sequence>
<dbReference type="EMBL" id="SDAM02000924">
    <property type="protein sequence ID" value="KAH6823376.1"/>
    <property type="molecule type" value="Genomic_DNA"/>
</dbReference>
<comment type="caution">
    <text evidence="4">The sequence shown here is derived from an EMBL/GenBank/DDBJ whole genome shotgun (WGS) entry which is preliminary data.</text>
</comment>
<gene>
    <name evidence="4" type="ORF">C2S53_000706</name>
</gene>
<evidence type="ECO:0000256" key="2">
    <source>
        <dbReference type="ARBA" id="ARBA00022801"/>
    </source>
</evidence>
<dbReference type="InterPro" id="IPR003293">
    <property type="entry name" value="Nudix_hydrolase6-like"/>
</dbReference>
<dbReference type="InterPro" id="IPR040618">
    <property type="entry name" value="Pre-Nudix"/>
</dbReference>
<proteinExistence type="inferred from homology"/>
<evidence type="ECO:0000313" key="5">
    <source>
        <dbReference type="Proteomes" id="UP001190926"/>
    </source>
</evidence>
<dbReference type="PANTHER" id="PTHR13994:SF29">
    <property type="entry name" value="NUDIX HYDROLASE 2"/>
    <property type="match status" value="1"/>
</dbReference>
<dbReference type="PANTHER" id="PTHR13994">
    <property type="entry name" value="NUDIX HYDROLASE RELATED"/>
    <property type="match status" value="1"/>
</dbReference>
<comment type="similarity">
    <text evidence="1">Belongs to the Nudix hydrolase family.</text>
</comment>
<reference evidence="4 5" key="1">
    <citation type="journal article" date="2021" name="Nat. Commun.">
        <title>Incipient diploidization of the medicinal plant Perilla within 10,000 years.</title>
        <authorList>
            <person name="Zhang Y."/>
            <person name="Shen Q."/>
            <person name="Leng L."/>
            <person name="Zhang D."/>
            <person name="Chen S."/>
            <person name="Shi Y."/>
            <person name="Ning Z."/>
            <person name="Chen S."/>
        </authorList>
    </citation>
    <scope>NUCLEOTIDE SEQUENCE [LARGE SCALE GENOMIC DNA]</scope>
    <source>
        <strain evidence="5">cv. PC099</strain>
    </source>
</reference>